<accession>A0A328PB76</accession>
<evidence type="ECO:0000256" key="2">
    <source>
        <dbReference type="PROSITE-ProRule" id="PRU00703"/>
    </source>
</evidence>
<keyword evidence="5" id="KW-1185">Reference proteome</keyword>
<dbReference type="AlphaFoldDB" id="A0A328PB76"/>
<evidence type="ECO:0000313" key="4">
    <source>
        <dbReference type="EMBL" id="RAO79599.1"/>
    </source>
</evidence>
<protein>
    <submittedName>
        <fullName evidence="4">Inosine-5-monophosphate dehydrogenase</fullName>
    </submittedName>
</protein>
<gene>
    <name evidence="4" type="ORF">DPC56_02150</name>
</gene>
<keyword evidence="1 2" id="KW-0129">CBS domain</keyword>
<dbReference type="InterPro" id="IPR000644">
    <property type="entry name" value="CBS_dom"/>
</dbReference>
<comment type="caution">
    <text evidence="4">The sequence shown here is derived from an EMBL/GenBank/DDBJ whole genome shotgun (WGS) entry which is preliminary data.</text>
</comment>
<dbReference type="PANTHER" id="PTHR43080">
    <property type="entry name" value="CBS DOMAIN-CONTAINING PROTEIN CBSX3, MITOCHONDRIAL"/>
    <property type="match status" value="1"/>
</dbReference>
<organism evidence="4 5">
    <name type="scientific">Methanothermobacter tenebrarum</name>
    <dbReference type="NCBI Taxonomy" id="680118"/>
    <lineage>
        <taxon>Archaea</taxon>
        <taxon>Methanobacteriati</taxon>
        <taxon>Methanobacteriota</taxon>
        <taxon>Methanomada group</taxon>
        <taxon>Methanobacteria</taxon>
        <taxon>Methanobacteriales</taxon>
        <taxon>Methanobacteriaceae</taxon>
        <taxon>Methanothermobacter</taxon>
    </lineage>
</organism>
<reference evidence="4 5" key="1">
    <citation type="submission" date="2018-06" db="EMBL/GenBank/DDBJ databases">
        <title>Draft genome sequence of hyperthermophilic methanogen Methanothermobacter tenebrarum sp. MCM-B 1447.</title>
        <authorList>
            <person name="Pore S.D."/>
            <person name="Dagar S."/>
            <person name="Dhakephalkar P.K."/>
        </authorList>
    </citation>
    <scope>NUCLEOTIDE SEQUENCE [LARGE SCALE GENOMIC DNA]</scope>
    <source>
        <strain evidence="4 5">MCM B 1447</strain>
    </source>
</reference>
<evidence type="ECO:0000256" key="1">
    <source>
        <dbReference type="ARBA" id="ARBA00023122"/>
    </source>
</evidence>
<feature type="domain" description="CBS" evidence="3">
    <location>
        <begin position="208"/>
        <end position="273"/>
    </location>
</feature>
<evidence type="ECO:0000313" key="5">
    <source>
        <dbReference type="Proteomes" id="UP000249782"/>
    </source>
</evidence>
<feature type="domain" description="CBS" evidence="3">
    <location>
        <begin position="10"/>
        <end position="66"/>
    </location>
</feature>
<dbReference type="PANTHER" id="PTHR43080:SF2">
    <property type="entry name" value="CBS DOMAIN-CONTAINING PROTEIN"/>
    <property type="match status" value="1"/>
</dbReference>
<dbReference type="Proteomes" id="UP000249782">
    <property type="component" value="Unassembled WGS sequence"/>
</dbReference>
<dbReference type="Gene3D" id="3.10.580.10">
    <property type="entry name" value="CBS-domain"/>
    <property type="match status" value="3"/>
</dbReference>
<dbReference type="EMBL" id="QLOE01000002">
    <property type="protein sequence ID" value="RAO79599.1"/>
    <property type="molecule type" value="Genomic_DNA"/>
</dbReference>
<evidence type="ECO:0000259" key="3">
    <source>
        <dbReference type="PROSITE" id="PS51371"/>
    </source>
</evidence>
<dbReference type="InterPro" id="IPR051257">
    <property type="entry name" value="Diverse_CBS-Domain"/>
</dbReference>
<dbReference type="SUPFAM" id="SSF54631">
    <property type="entry name" value="CBS-domain pair"/>
    <property type="match status" value="2"/>
</dbReference>
<dbReference type="OrthoDB" id="8919at2157"/>
<dbReference type="InterPro" id="IPR046342">
    <property type="entry name" value="CBS_dom_sf"/>
</dbReference>
<feature type="domain" description="CBS" evidence="3">
    <location>
        <begin position="139"/>
        <end position="195"/>
    </location>
</feature>
<proteinExistence type="predicted"/>
<sequence>MNNLKVKDLMTPNPVTVPVDMTITRVRSILRDEDFRCVPVVNGEHLEGLITRGDVLHISSTKSNIEARGMMEKPDVILLPEMDVYKAADLLIRAKEIQAPVVESTDNMKLIGILSVYDILAGFIERRIPPKKEKVGEVLTEKVVVCDIKDPLSKVWNKMDESGYSGLPVMKEGKLIGIITRKDLIKYGHARIVKESGDVRAVPVEKIMQTPPIVATRDMPIDEAATIMVNRDVGRLPVVEDPIYVKSDPQRAKEGKLVGIVSREDILKAYIYS</sequence>
<dbReference type="Pfam" id="PF00571">
    <property type="entry name" value="CBS"/>
    <property type="match status" value="4"/>
</dbReference>
<dbReference type="SMART" id="SM00116">
    <property type="entry name" value="CBS"/>
    <property type="match status" value="4"/>
</dbReference>
<feature type="domain" description="CBS" evidence="3">
    <location>
        <begin position="71"/>
        <end position="130"/>
    </location>
</feature>
<dbReference type="PROSITE" id="PS51371">
    <property type="entry name" value="CBS"/>
    <property type="match status" value="4"/>
</dbReference>
<name>A0A328PB76_9EURY</name>